<comment type="similarity">
    <text evidence="1">Belongs to the peptidase C48 family.</text>
</comment>
<evidence type="ECO:0000256" key="4">
    <source>
        <dbReference type="SAM" id="MobiDB-lite"/>
    </source>
</evidence>
<evidence type="ECO:0000313" key="6">
    <source>
        <dbReference type="EMBL" id="RVW56874.1"/>
    </source>
</evidence>
<sequence>MLLLPEVVEKPIRKVEEETLPVKIEPHMKARKCELAVGTRENTVAGGTIVMDCGPNYLVVLDAPYESNTPLPIPIPGQATTVGAAVGYQVLWPTHLVNLSTKFIKGSHIGKRQKTTENDLKIGENPQDINNFDALVGLMLNEGKAQGVESLKLEWVRQQRKNRSRLIANRLMHAKRADYIFIPYNPDFHWVLVALDMRTMTAYYLDPMQKATMALRIHPPEKQRSSKREPTWVKVVMPSFQSSKSCRSHFDDSHKFSSHDK</sequence>
<comment type="caution">
    <text evidence="6">The sequence shown here is derived from an EMBL/GenBank/DDBJ whole genome shotgun (WGS) entry which is preliminary data.</text>
</comment>
<name>A0A438FAC5_VITVI</name>
<evidence type="ECO:0000256" key="1">
    <source>
        <dbReference type="ARBA" id="ARBA00005234"/>
    </source>
</evidence>
<keyword evidence="3" id="KW-0378">Hydrolase</keyword>
<organism evidence="6 7">
    <name type="scientific">Vitis vinifera</name>
    <name type="common">Grape</name>
    <dbReference type="NCBI Taxonomy" id="29760"/>
    <lineage>
        <taxon>Eukaryota</taxon>
        <taxon>Viridiplantae</taxon>
        <taxon>Streptophyta</taxon>
        <taxon>Embryophyta</taxon>
        <taxon>Tracheophyta</taxon>
        <taxon>Spermatophyta</taxon>
        <taxon>Magnoliopsida</taxon>
        <taxon>eudicotyledons</taxon>
        <taxon>Gunneridae</taxon>
        <taxon>Pentapetalae</taxon>
        <taxon>rosids</taxon>
        <taxon>Vitales</taxon>
        <taxon>Vitaceae</taxon>
        <taxon>Viteae</taxon>
        <taxon>Vitis</taxon>
    </lineage>
</organism>
<dbReference type="GO" id="GO:0008234">
    <property type="term" value="F:cysteine-type peptidase activity"/>
    <property type="evidence" value="ECO:0007669"/>
    <property type="project" value="InterPro"/>
</dbReference>
<evidence type="ECO:0000256" key="2">
    <source>
        <dbReference type="ARBA" id="ARBA00022670"/>
    </source>
</evidence>
<dbReference type="SUPFAM" id="SSF54001">
    <property type="entry name" value="Cysteine proteinases"/>
    <property type="match status" value="1"/>
</dbReference>
<dbReference type="Proteomes" id="UP000288805">
    <property type="component" value="Unassembled WGS sequence"/>
</dbReference>
<evidence type="ECO:0000259" key="5">
    <source>
        <dbReference type="Pfam" id="PF02902"/>
    </source>
</evidence>
<dbReference type="InterPro" id="IPR003653">
    <property type="entry name" value="Peptidase_C48_C"/>
</dbReference>
<feature type="region of interest" description="Disordered" evidence="4">
    <location>
        <begin position="240"/>
        <end position="261"/>
    </location>
</feature>
<dbReference type="InterPro" id="IPR038765">
    <property type="entry name" value="Papain-like_cys_pep_sf"/>
</dbReference>
<gene>
    <name evidence="6" type="ORF">CK203_078519</name>
</gene>
<keyword evidence="2" id="KW-0645">Protease</keyword>
<dbReference type="AlphaFoldDB" id="A0A438FAC5"/>
<dbReference type="GO" id="GO:0006508">
    <property type="term" value="P:proteolysis"/>
    <property type="evidence" value="ECO:0007669"/>
    <property type="project" value="UniProtKB-KW"/>
</dbReference>
<dbReference type="PANTHER" id="PTHR33018:SF31">
    <property type="entry name" value="TRANSPOSASE, PTTA_EN_SPM, PLANT"/>
    <property type="match status" value="1"/>
</dbReference>
<dbReference type="PANTHER" id="PTHR33018">
    <property type="entry name" value="OS10G0338966 PROTEIN-RELATED"/>
    <property type="match status" value="1"/>
</dbReference>
<evidence type="ECO:0000256" key="3">
    <source>
        <dbReference type="ARBA" id="ARBA00022801"/>
    </source>
</evidence>
<feature type="domain" description="Ubiquitin-like protease family profile" evidence="5">
    <location>
        <begin position="172"/>
        <end position="212"/>
    </location>
</feature>
<evidence type="ECO:0000313" key="7">
    <source>
        <dbReference type="Proteomes" id="UP000288805"/>
    </source>
</evidence>
<dbReference type="Pfam" id="PF02902">
    <property type="entry name" value="Peptidase_C48"/>
    <property type="match status" value="1"/>
</dbReference>
<proteinExistence type="inferred from homology"/>
<reference evidence="6 7" key="1">
    <citation type="journal article" date="2018" name="PLoS Genet.">
        <title>Population sequencing reveals clonal diversity and ancestral inbreeding in the grapevine cultivar Chardonnay.</title>
        <authorList>
            <person name="Roach M.J."/>
            <person name="Johnson D.L."/>
            <person name="Bohlmann J."/>
            <person name="van Vuuren H.J."/>
            <person name="Jones S.J."/>
            <person name="Pretorius I.S."/>
            <person name="Schmidt S.A."/>
            <person name="Borneman A.R."/>
        </authorList>
    </citation>
    <scope>NUCLEOTIDE SEQUENCE [LARGE SCALE GENOMIC DNA]</scope>
    <source>
        <strain evidence="7">cv. Chardonnay</strain>
        <tissue evidence="6">Leaf</tissue>
    </source>
</reference>
<accession>A0A438FAC5</accession>
<protein>
    <recommendedName>
        <fullName evidence="5">Ubiquitin-like protease family profile domain-containing protein</fullName>
    </recommendedName>
</protein>
<feature type="compositionally biased region" description="Basic and acidic residues" evidence="4">
    <location>
        <begin position="248"/>
        <end position="261"/>
    </location>
</feature>
<dbReference type="Gene3D" id="3.40.395.10">
    <property type="entry name" value="Adenoviral Proteinase, Chain A"/>
    <property type="match status" value="1"/>
</dbReference>
<dbReference type="EMBL" id="QGNW01001070">
    <property type="protein sequence ID" value="RVW56874.1"/>
    <property type="molecule type" value="Genomic_DNA"/>
</dbReference>